<dbReference type="Proteomes" id="UP001153332">
    <property type="component" value="Unassembled WGS sequence"/>
</dbReference>
<keyword evidence="2" id="KW-1185">Reference proteome</keyword>
<gene>
    <name evidence="1" type="ORF">O1611_g2126</name>
</gene>
<evidence type="ECO:0000313" key="2">
    <source>
        <dbReference type="Proteomes" id="UP001153332"/>
    </source>
</evidence>
<sequence length="269" mass="30983">MKDYSEQTHDLLPKHESRILDGDRGERRSTVLTWKNSALLLIISLLSYIAFRVTFPTHAECACQQPAVPENSYVGILPNRVVELETRPEWKAPSSPFNQEPSEELDAVWADLLYALNIRITDEEMSLLGENKTNRVQVTGGNPDKENDYVGVLGVYHHMHCLNNIRRMIHYDYYESRMAGQKHLEGFSKEHSDHCINTIRQALMCHANLGVYTSEWDYETRNPSRSLESTSSTTCVRWDSLNNWARKRALVPGHYKYIRGPYDPEKPSA</sequence>
<protein>
    <submittedName>
        <fullName evidence="1">Uncharacterized protein</fullName>
    </submittedName>
</protein>
<reference evidence="1" key="1">
    <citation type="submission" date="2022-12" db="EMBL/GenBank/DDBJ databases">
        <title>Genome Sequence of Lasiodiplodia mahajangana.</title>
        <authorList>
            <person name="Buettner E."/>
        </authorList>
    </citation>
    <scope>NUCLEOTIDE SEQUENCE</scope>
    <source>
        <strain evidence="1">VT137</strain>
    </source>
</reference>
<proteinExistence type="predicted"/>
<name>A0ACC2JVZ4_9PEZI</name>
<evidence type="ECO:0000313" key="1">
    <source>
        <dbReference type="EMBL" id="KAJ8131499.1"/>
    </source>
</evidence>
<dbReference type="EMBL" id="JAPUUL010000280">
    <property type="protein sequence ID" value="KAJ8131499.1"/>
    <property type="molecule type" value="Genomic_DNA"/>
</dbReference>
<comment type="caution">
    <text evidence="1">The sequence shown here is derived from an EMBL/GenBank/DDBJ whole genome shotgun (WGS) entry which is preliminary data.</text>
</comment>
<accession>A0ACC2JVZ4</accession>
<organism evidence="1 2">
    <name type="scientific">Lasiodiplodia mahajangana</name>
    <dbReference type="NCBI Taxonomy" id="1108764"/>
    <lineage>
        <taxon>Eukaryota</taxon>
        <taxon>Fungi</taxon>
        <taxon>Dikarya</taxon>
        <taxon>Ascomycota</taxon>
        <taxon>Pezizomycotina</taxon>
        <taxon>Dothideomycetes</taxon>
        <taxon>Dothideomycetes incertae sedis</taxon>
        <taxon>Botryosphaeriales</taxon>
        <taxon>Botryosphaeriaceae</taxon>
        <taxon>Lasiodiplodia</taxon>
    </lineage>
</organism>